<dbReference type="AlphaFoldDB" id="A0A8U0W539"/>
<evidence type="ECO:0000313" key="4">
    <source>
        <dbReference type="RefSeq" id="XP_037880334.1"/>
    </source>
</evidence>
<feature type="compositionally biased region" description="Basic residues" evidence="1">
    <location>
        <begin position="792"/>
        <end position="802"/>
    </location>
</feature>
<dbReference type="GeneID" id="119631842"/>
<dbReference type="KEGG" id="gfs:119631842"/>
<dbReference type="Pfam" id="PF12366">
    <property type="entry name" value="Casc1_C"/>
    <property type="match status" value="1"/>
</dbReference>
<gene>
    <name evidence="4" type="primary">LOC119631842</name>
</gene>
<accession>A0A8U0W539</accession>
<feature type="compositionally biased region" description="Basic and acidic residues" evidence="1">
    <location>
        <begin position="814"/>
        <end position="824"/>
    </location>
</feature>
<proteinExistence type="predicted"/>
<organism evidence="3 4">
    <name type="scientific">Glossina fuscipes</name>
    <dbReference type="NCBI Taxonomy" id="7396"/>
    <lineage>
        <taxon>Eukaryota</taxon>
        <taxon>Metazoa</taxon>
        <taxon>Ecdysozoa</taxon>
        <taxon>Arthropoda</taxon>
        <taxon>Hexapoda</taxon>
        <taxon>Insecta</taxon>
        <taxon>Pterygota</taxon>
        <taxon>Neoptera</taxon>
        <taxon>Endopterygota</taxon>
        <taxon>Diptera</taxon>
        <taxon>Brachycera</taxon>
        <taxon>Muscomorpha</taxon>
        <taxon>Hippoboscoidea</taxon>
        <taxon>Glossinidae</taxon>
        <taxon>Glossina</taxon>
    </lineage>
</organism>
<evidence type="ECO:0000256" key="1">
    <source>
        <dbReference type="SAM" id="MobiDB-lite"/>
    </source>
</evidence>
<dbReference type="RefSeq" id="XP_037880334.1">
    <property type="nucleotide sequence ID" value="XM_038024406.1"/>
</dbReference>
<reference evidence="4" key="1">
    <citation type="submission" date="2025-08" db="UniProtKB">
        <authorList>
            <consortium name="RefSeq"/>
        </authorList>
    </citation>
    <scope>IDENTIFICATION</scope>
    <source>
        <tissue evidence="4">Whole body pupa</tissue>
    </source>
</reference>
<dbReference type="Proteomes" id="UP000092443">
    <property type="component" value="Unplaced"/>
</dbReference>
<dbReference type="PANTHER" id="PTHR20929">
    <property type="entry name" value="LUNG ADENOMA SUSCEPTIBILITY 1-RELATED"/>
    <property type="match status" value="1"/>
</dbReference>
<keyword evidence="3" id="KW-1185">Reference proteome</keyword>
<dbReference type="PANTHER" id="PTHR20929:SF11">
    <property type="entry name" value="DYNEIN AXONEMAL INTERMEDIATE CHAIN 7"/>
    <property type="match status" value="1"/>
</dbReference>
<feature type="domain" description="CASC1 C-terminal" evidence="2">
    <location>
        <begin position="847"/>
        <end position="1066"/>
    </location>
</feature>
<dbReference type="InterPro" id="IPR023247">
    <property type="entry name" value="IC97/Dnai7-like"/>
</dbReference>
<evidence type="ECO:0000259" key="2">
    <source>
        <dbReference type="Pfam" id="PF12366"/>
    </source>
</evidence>
<feature type="compositionally biased region" description="Polar residues" evidence="1">
    <location>
        <begin position="803"/>
        <end position="813"/>
    </location>
</feature>
<evidence type="ECO:0000313" key="3">
    <source>
        <dbReference type="Proteomes" id="UP000092443"/>
    </source>
</evidence>
<dbReference type="GO" id="GO:0048487">
    <property type="term" value="F:beta-tubulin binding"/>
    <property type="evidence" value="ECO:0007669"/>
    <property type="project" value="TreeGrafter"/>
</dbReference>
<sequence length="1114" mass="131361">MGPEKGKSLAPIVSVPIYKTISLKEIKSREQKYAQRIVDTKFLYHFIKEATQEFERQNDKQSSLDKWNEYVTCSRFPCPNKASDLRNLQYEMKFKENLSVEHAIDWPLAYDPRSVLTQNAFKREQAQLPILQAMQPCISLDYEKIIGSYLRTLQKIDEFLSNKSATANVNIETLNDIKAVERSIQKEICDAMDRFTYRILCAEELLMKSIDSVTAEYGFSCNQFQMHIWSLKNVPIRFSHMGEQCMVAALHNINVYLHIPYSMLRPQLCIQAIHMNFDHVSENAKSNKPNKLKVPLKNWTNRIEEPLHQCLTREYTMQIDILEKVYKEIEERPEIFEKKISEIDERLRWYSNKLPRTSLDALKRNKVNLLQAVPKLQRLYHDQYPDIENEFVAEESKEYEHFLNIGYNPENFNLEYDEINLRRFAILGGVYQVYCIRKPVYRKIGSWSFTLHSDERKLDVEKDLQINRTYSTYPTHSKFRMSLVNLKDLNRSKSFMTPIDRAKDEIDETNPMFVLTFHLPDYLCYWGDPIACHYEEFEETVCIGDTANDEQQVKPFKTKAQNSIFHSELDMGVISKLKENREKAKRISPTGNILGGELTKSVIQTSNANEIDLNVKDFPLDNPFTSDQARKVVRYCSPQILSSCKFPVEIKEHKSRHEIEKLKIRQDLMGRLGADHTDKSYCAFGQNNPERIFVVYDRTAPLQIPEHLEKFRGILPHEPKAFYQLIKALILIKRLFQYKLYQIFRLESPEPEIDLEVRRIRVRERMMQETKSRLKQLTVKLNCHISQFKAEKRGRRSTRLSKRQSPCTETSIKTLERNSERKTGLDSPISSSSVSQKERATKTVMSSHWTTRHIRSSRFIREERKFVIETDRLGVFGFACRRYQHFPFKYWSLEPNTTGRENEVIFTLDNEYMRCVFYVNEEGIRGHVCEPFKRFVQNPEIYMTIEEPIKDFNQFKKMLRDNNLNIFAEPDASFYIENSYYSVKHLPTEIHTYYCMALHCTTFKFDRCQWNHLAPRRNIVLQFNHNKDFSTNNFRVLIKPEGATFVEIFEQSSNALYKIKLNYKPTWRNIRLYSDLHQAVCSVHSSAFGLRCKSTKLICNLKTLLSEVRPLSFS</sequence>
<dbReference type="GO" id="GO:0008017">
    <property type="term" value="F:microtubule binding"/>
    <property type="evidence" value="ECO:0007669"/>
    <property type="project" value="TreeGrafter"/>
</dbReference>
<name>A0A8U0W539_9MUSC</name>
<protein>
    <submittedName>
        <fullName evidence="4">Uncharacterized protein LOC119631842</fullName>
    </submittedName>
</protein>
<dbReference type="InterPro" id="IPR022110">
    <property type="entry name" value="CASC1_C"/>
</dbReference>
<feature type="region of interest" description="Disordered" evidence="1">
    <location>
        <begin position="792"/>
        <end position="846"/>
    </location>
</feature>